<dbReference type="PROSITE" id="PS50102">
    <property type="entry name" value="RRM"/>
    <property type="match status" value="1"/>
</dbReference>
<name>A0AAV4LS53_BABCB</name>
<dbReference type="GeneID" id="94194563"/>
<sequence>MGSRDRHDKRYASLLVRNLKYETSPEQLRSAFSKFGEIRDVYLPLDYYTRKPRGFGFVEFYSHSDADEAMREMFGYELDGNKIEVFVAKHGRSDPYQMRSRERRRRRSRDRSYSRDRRRRSVSYDRRRRRSISRSRDRNMRVSRSVDRGSPRVSGGGLRAEDEAKAEAGVSAEDEAKAEAGVSAEDEATAEDETKAEVGASAEDEVTAEYETKAEDVTTTARNGPRGPGSTPGAHRVADKRGKRTLQRYLMRFKHTLAEEPSSARLSHGPPRTRGQRVWCELPTNLRPIK</sequence>
<keyword evidence="5" id="KW-1185">Reference proteome</keyword>
<dbReference type="EMBL" id="BPLF01000002">
    <property type="protein sequence ID" value="GIX63082.1"/>
    <property type="molecule type" value="Genomic_DNA"/>
</dbReference>
<dbReference type="InterPro" id="IPR000504">
    <property type="entry name" value="RRM_dom"/>
</dbReference>
<evidence type="ECO:0000259" key="3">
    <source>
        <dbReference type="PROSITE" id="PS50102"/>
    </source>
</evidence>
<dbReference type="SUPFAM" id="SSF54928">
    <property type="entry name" value="RNA-binding domain, RBD"/>
    <property type="match status" value="1"/>
</dbReference>
<feature type="domain" description="RRM" evidence="3">
    <location>
        <begin position="12"/>
        <end position="90"/>
    </location>
</feature>
<feature type="compositionally biased region" description="Basic residues" evidence="2">
    <location>
        <begin position="116"/>
        <end position="133"/>
    </location>
</feature>
<dbReference type="Pfam" id="PF00076">
    <property type="entry name" value="RRM_1"/>
    <property type="match status" value="1"/>
</dbReference>
<evidence type="ECO:0000256" key="1">
    <source>
        <dbReference type="PROSITE-ProRule" id="PRU00176"/>
    </source>
</evidence>
<organism evidence="4 5">
    <name type="scientific">Babesia caballi</name>
    <dbReference type="NCBI Taxonomy" id="5871"/>
    <lineage>
        <taxon>Eukaryota</taxon>
        <taxon>Sar</taxon>
        <taxon>Alveolata</taxon>
        <taxon>Apicomplexa</taxon>
        <taxon>Aconoidasida</taxon>
        <taxon>Piroplasmida</taxon>
        <taxon>Babesiidae</taxon>
        <taxon>Babesia</taxon>
    </lineage>
</organism>
<dbReference type="Gene3D" id="3.30.70.330">
    <property type="match status" value="1"/>
</dbReference>
<feature type="region of interest" description="Disordered" evidence="2">
    <location>
        <begin position="94"/>
        <end position="243"/>
    </location>
</feature>
<protein>
    <submittedName>
        <fullName evidence="4">Ser/Arg-rich splicing factor, putative</fullName>
    </submittedName>
</protein>
<dbReference type="PANTHER" id="PTHR48034">
    <property type="entry name" value="TRANSFORMER-2 SEX-DETERMINING PROTEIN-RELATED"/>
    <property type="match status" value="1"/>
</dbReference>
<feature type="compositionally biased region" description="Basic and acidic residues" evidence="2">
    <location>
        <begin position="134"/>
        <end position="150"/>
    </location>
</feature>
<dbReference type="Proteomes" id="UP001497744">
    <property type="component" value="Unassembled WGS sequence"/>
</dbReference>
<feature type="region of interest" description="Disordered" evidence="2">
    <location>
        <begin position="257"/>
        <end position="277"/>
    </location>
</feature>
<dbReference type="SMART" id="SM00360">
    <property type="entry name" value="RRM"/>
    <property type="match status" value="1"/>
</dbReference>
<dbReference type="InterPro" id="IPR035979">
    <property type="entry name" value="RBD_domain_sf"/>
</dbReference>
<accession>A0AAV4LS53</accession>
<gene>
    <name evidence="4" type="ORF">BcabD6B2_25170</name>
</gene>
<dbReference type="RefSeq" id="XP_067715151.1">
    <property type="nucleotide sequence ID" value="XM_067859050.1"/>
</dbReference>
<evidence type="ECO:0000256" key="2">
    <source>
        <dbReference type="SAM" id="MobiDB-lite"/>
    </source>
</evidence>
<comment type="caution">
    <text evidence="4">The sequence shown here is derived from an EMBL/GenBank/DDBJ whole genome shotgun (WGS) entry which is preliminary data.</text>
</comment>
<dbReference type="AlphaFoldDB" id="A0AAV4LS53"/>
<dbReference type="GO" id="GO:0003723">
    <property type="term" value="F:RNA binding"/>
    <property type="evidence" value="ECO:0007669"/>
    <property type="project" value="UniProtKB-UniRule"/>
</dbReference>
<reference evidence="4 5" key="1">
    <citation type="submission" date="2021-06" db="EMBL/GenBank/DDBJ databases">
        <title>Genome sequence of Babesia caballi.</title>
        <authorList>
            <person name="Yamagishi J."/>
            <person name="Kidaka T."/>
            <person name="Ochi A."/>
        </authorList>
    </citation>
    <scope>NUCLEOTIDE SEQUENCE [LARGE SCALE GENOMIC DNA]</scope>
    <source>
        <strain evidence="4">USDA-D6B2</strain>
    </source>
</reference>
<dbReference type="InterPro" id="IPR012677">
    <property type="entry name" value="Nucleotide-bd_a/b_plait_sf"/>
</dbReference>
<proteinExistence type="predicted"/>
<evidence type="ECO:0000313" key="4">
    <source>
        <dbReference type="EMBL" id="GIX63082.1"/>
    </source>
</evidence>
<evidence type="ECO:0000313" key="5">
    <source>
        <dbReference type="Proteomes" id="UP001497744"/>
    </source>
</evidence>
<dbReference type="InterPro" id="IPR050441">
    <property type="entry name" value="RBM"/>
</dbReference>
<keyword evidence="1" id="KW-0694">RNA-binding</keyword>